<organism evidence="3 4">
    <name type="scientific">Brevundimonas mediterranea</name>
    <dbReference type="NCBI Taxonomy" id="74329"/>
    <lineage>
        <taxon>Bacteria</taxon>
        <taxon>Pseudomonadati</taxon>
        <taxon>Pseudomonadota</taxon>
        <taxon>Alphaproteobacteria</taxon>
        <taxon>Caulobacterales</taxon>
        <taxon>Caulobacteraceae</taxon>
        <taxon>Brevundimonas</taxon>
    </lineage>
</organism>
<name>A0A7W6F122_9CAUL</name>
<dbReference type="EMBL" id="JACIDA010000002">
    <property type="protein sequence ID" value="MBB3873057.1"/>
    <property type="molecule type" value="Genomic_DNA"/>
</dbReference>
<keyword evidence="2" id="KW-0732">Signal</keyword>
<comment type="caution">
    <text evidence="3">The sequence shown here is derived from an EMBL/GenBank/DDBJ whole genome shotgun (WGS) entry which is preliminary data.</text>
</comment>
<feature type="signal peptide" evidence="2">
    <location>
        <begin position="1"/>
        <end position="31"/>
    </location>
</feature>
<evidence type="ECO:0000256" key="1">
    <source>
        <dbReference type="SAM" id="MobiDB-lite"/>
    </source>
</evidence>
<proteinExistence type="predicted"/>
<evidence type="ECO:0008006" key="5">
    <source>
        <dbReference type="Google" id="ProtNLM"/>
    </source>
</evidence>
<evidence type="ECO:0000313" key="3">
    <source>
        <dbReference type="EMBL" id="MBB3873057.1"/>
    </source>
</evidence>
<feature type="region of interest" description="Disordered" evidence="1">
    <location>
        <begin position="67"/>
        <end position="86"/>
    </location>
</feature>
<dbReference type="Proteomes" id="UP000532936">
    <property type="component" value="Unassembled WGS sequence"/>
</dbReference>
<gene>
    <name evidence="3" type="ORF">GGR11_002610</name>
</gene>
<feature type="chain" id="PRO_5031104121" description="YtkA-like domain-containing protein" evidence="2">
    <location>
        <begin position="32"/>
        <end position="174"/>
    </location>
</feature>
<dbReference type="AlphaFoldDB" id="A0A7W6F122"/>
<accession>A0A7W6F122</accession>
<evidence type="ECO:0000256" key="2">
    <source>
        <dbReference type="SAM" id="SignalP"/>
    </source>
</evidence>
<feature type="compositionally biased region" description="Basic and acidic residues" evidence="1">
    <location>
        <begin position="74"/>
        <end position="86"/>
    </location>
</feature>
<dbReference type="RefSeq" id="WP_183197557.1">
    <property type="nucleotide sequence ID" value="NZ_JACIDA010000002.1"/>
</dbReference>
<sequence length="174" mass="18790">MSVVPSLRHRARPLLLGAVVALTLASCQAEPADGQSHPVDDQSQTFVGQSQTVDGLRLEYGVVDSATVAGHPRSHPESRMHDGPPPRADHVTLAVFDAATNRRIDDAEVSLSISGPHNPGPGAGPLELMPLEGFATYGGYVSLQRPGRYVLTFNVERRGRRDEPVRAVFTYERS</sequence>
<protein>
    <recommendedName>
        <fullName evidence="5">YtkA-like domain-containing protein</fullName>
    </recommendedName>
</protein>
<reference evidence="3 4" key="1">
    <citation type="submission" date="2020-08" db="EMBL/GenBank/DDBJ databases">
        <title>Genomic Encyclopedia of Type Strains, Phase IV (KMG-IV): sequencing the most valuable type-strain genomes for metagenomic binning, comparative biology and taxonomic classification.</title>
        <authorList>
            <person name="Goeker M."/>
        </authorList>
    </citation>
    <scope>NUCLEOTIDE SEQUENCE [LARGE SCALE GENOMIC DNA]</scope>
    <source>
        <strain evidence="3 4">DSM 14878</strain>
    </source>
</reference>
<evidence type="ECO:0000313" key="4">
    <source>
        <dbReference type="Proteomes" id="UP000532936"/>
    </source>
</evidence>